<comment type="caution">
    <text evidence="2">The sequence shown here is derived from an EMBL/GenBank/DDBJ whole genome shotgun (WGS) entry which is preliminary data.</text>
</comment>
<dbReference type="Gene3D" id="3.40.630.30">
    <property type="match status" value="1"/>
</dbReference>
<dbReference type="GO" id="GO:0005737">
    <property type="term" value="C:cytoplasm"/>
    <property type="evidence" value="ECO:0007669"/>
    <property type="project" value="TreeGrafter"/>
</dbReference>
<dbReference type="AlphaFoldDB" id="A0A1E3XBJ1"/>
<dbReference type="InterPro" id="IPR000182">
    <property type="entry name" value="GNAT_dom"/>
</dbReference>
<dbReference type="EMBL" id="MAYW01000040">
    <property type="protein sequence ID" value="ODS33027.1"/>
    <property type="molecule type" value="Genomic_DNA"/>
</dbReference>
<name>A0A1E3XBJ1_9BACT</name>
<keyword evidence="2" id="KW-0808">Transferase</keyword>
<dbReference type="GO" id="GO:1990189">
    <property type="term" value="F:protein N-terminal-serine acetyltransferase activity"/>
    <property type="evidence" value="ECO:0007669"/>
    <property type="project" value="TreeGrafter"/>
</dbReference>
<reference evidence="2 3" key="1">
    <citation type="submission" date="2016-07" db="EMBL/GenBank/DDBJ databases">
        <title>Draft genome of Scalindua rubra, obtained from a brine-seawater interface in the Red Sea, sheds light on salt adaptation in anammox bacteria.</title>
        <authorList>
            <person name="Speth D.R."/>
            <person name="Lagkouvardos I."/>
            <person name="Wang Y."/>
            <person name="Qian P.-Y."/>
            <person name="Dutilh B.E."/>
            <person name="Jetten M.S."/>
        </authorList>
    </citation>
    <scope>NUCLEOTIDE SEQUENCE [LARGE SCALE GENOMIC DNA]</scope>
    <source>
        <strain evidence="2">BSI-1</strain>
    </source>
</reference>
<protein>
    <submittedName>
        <fullName evidence="2">Ribosomal-protein-serine acetyltransferase</fullName>
        <ecNumber evidence="2">2.3.1.1</ecNumber>
    </submittedName>
</protein>
<gene>
    <name evidence="2" type="primary">rimL</name>
    <name evidence="2" type="ORF">SCARUB_01846</name>
</gene>
<sequence>MSDCTSWLNSRSQMWSEGIEYDFVIFDTKDYAFLGGCAIDQINRKHNFANLGYWVRSSRAGQGIATAAVRLISRFGLETLGFTRLEIVAAVQNKASQRVAEKVGAIREGVHRNRHVVSDKIYDAVIFSLIPQDLQE</sequence>
<dbReference type="PROSITE" id="PS51186">
    <property type="entry name" value="GNAT"/>
    <property type="match status" value="1"/>
</dbReference>
<dbReference type="Pfam" id="PF13302">
    <property type="entry name" value="Acetyltransf_3"/>
    <property type="match status" value="1"/>
</dbReference>
<dbReference type="GO" id="GO:0008999">
    <property type="term" value="F:protein-N-terminal-alanine acetyltransferase activity"/>
    <property type="evidence" value="ECO:0007669"/>
    <property type="project" value="TreeGrafter"/>
</dbReference>
<dbReference type="InterPro" id="IPR051908">
    <property type="entry name" value="Ribosomal_N-acetyltransferase"/>
</dbReference>
<organism evidence="2 3">
    <name type="scientific">Candidatus Scalindua rubra</name>
    <dbReference type="NCBI Taxonomy" id="1872076"/>
    <lineage>
        <taxon>Bacteria</taxon>
        <taxon>Pseudomonadati</taxon>
        <taxon>Planctomycetota</taxon>
        <taxon>Candidatus Brocadiia</taxon>
        <taxon>Candidatus Brocadiales</taxon>
        <taxon>Candidatus Scalinduaceae</taxon>
        <taxon>Candidatus Scalindua</taxon>
    </lineage>
</organism>
<evidence type="ECO:0000313" key="3">
    <source>
        <dbReference type="Proteomes" id="UP000094056"/>
    </source>
</evidence>
<evidence type="ECO:0000259" key="1">
    <source>
        <dbReference type="PROSITE" id="PS51186"/>
    </source>
</evidence>
<dbReference type="SUPFAM" id="SSF55729">
    <property type="entry name" value="Acyl-CoA N-acyltransferases (Nat)"/>
    <property type="match status" value="1"/>
</dbReference>
<dbReference type="PANTHER" id="PTHR43441:SF10">
    <property type="entry name" value="ACETYLTRANSFERASE"/>
    <property type="match status" value="1"/>
</dbReference>
<evidence type="ECO:0000313" key="2">
    <source>
        <dbReference type="EMBL" id="ODS33027.1"/>
    </source>
</evidence>
<dbReference type="EC" id="2.3.1.1" evidence="2"/>
<feature type="domain" description="N-acetyltransferase" evidence="1">
    <location>
        <begin position="1"/>
        <end position="124"/>
    </location>
</feature>
<accession>A0A1E3XBJ1</accession>
<proteinExistence type="predicted"/>
<keyword evidence="2" id="KW-0012">Acyltransferase</keyword>
<dbReference type="InterPro" id="IPR016181">
    <property type="entry name" value="Acyl_CoA_acyltransferase"/>
</dbReference>
<dbReference type="Proteomes" id="UP000094056">
    <property type="component" value="Unassembled WGS sequence"/>
</dbReference>
<dbReference type="PANTHER" id="PTHR43441">
    <property type="entry name" value="RIBOSOMAL-PROTEIN-SERINE ACETYLTRANSFERASE"/>
    <property type="match status" value="1"/>
</dbReference>